<feature type="non-terminal residue" evidence="1">
    <location>
        <position position="43"/>
    </location>
</feature>
<comment type="caution">
    <text evidence="1">The sequence shown here is derived from an EMBL/GenBank/DDBJ whole genome shotgun (WGS) entry which is preliminary data.</text>
</comment>
<name>A0A0V1DV12_TRIPS</name>
<dbReference type="Proteomes" id="UP000054805">
    <property type="component" value="Unassembled WGS sequence"/>
</dbReference>
<organism evidence="1 5">
    <name type="scientific">Trichinella pseudospiralis</name>
    <name type="common">Parasitic roundworm</name>
    <dbReference type="NCBI Taxonomy" id="6337"/>
    <lineage>
        <taxon>Eukaryota</taxon>
        <taxon>Metazoa</taxon>
        <taxon>Ecdysozoa</taxon>
        <taxon>Nematoda</taxon>
        <taxon>Enoplea</taxon>
        <taxon>Dorylaimia</taxon>
        <taxon>Trichinellida</taxon>
        <taxon>Trichinellidae</taxon>
        <taxon>Trichinella</taxon>
    </lineage>
</organism>
<dbReference type="EMBL" id="JYDV01000148">
    <property type="protein sequence ID" value="KRZ28785.1"/>
    <property type="molecule type" value="Genomic_DNA"/>
</dbReference>
<evidence type="ECO:0000313" key="1">
    <source>
        <dbReference type="EMBL" id="KRY65349.1"/>
    </source>
</evidence>
<accession>A0A0V1DV12</accession>
<evidence type="ECO:0000313" key="2">
    <source>
        <dbReference type="EMBL" id="KRZ14566.1"/>
    </source>
</evidence>
<reference evidence="5 6" key="1">
    <citation type="submission" date="2015-01" db="EMBL/GenBank/DDBJ databases">
        <title>Evolution of Trichinella species and genotypes.</title>
        <authorList>
            <person name="Korhonen P.K."/>
            <person name="Edoardo P."/>
            <person name="Giuseppe L.R."/>
            <person name="Gasser R.B."/>
        </authorList>
    </citation>
    <scope>NUCLEOTIDE SEQUENCE [LARGE SCALE GENOMIC DNA]</scope>
    <source>
        <strain evidence="1">ISS13</strain>
        <strain evidence="3">ISS176</strain>
        <strain evidence="2">ISS588</strain>
    </source>
</reference>
<dbReference type="EMBL" id="JYDS01000318">
    <property type="protein sequence ID" value="KRZ14566.1"/>
    <property type="molecule type" value="Genomic_DNA"/>
</dbReference>
<feature type="non-terminal residue" evidence="1">
    <location>
        <position position="1"/>
    </location>
</feature>
<dbReference type="Proteomes" id="UP000054826">
    <property type="component" value="Unassembled WGS sequence"/>
</dbReference>
<evidence type="ECO:0000313" key="5">
    <source>
        <dbReference type="Proteomes" id="UP000054632"/>
    </source>
</evidence>
<dbReference type="AlphaFoldDB" id="A0A0V1DV12"/>
<proteinExistence type="predicted"/>
<dbReference type="Proteomes" id="UP000054632">
    <property type="component" value="Unassembled WGS sequence"/>
</dbReference>
<sequence length="43" mass="5116">LMIRHRYGDLSRRNNLKNKKHIMYGLEGSAKVCSSLTTLYFWN</sequence>
<dbReference type="EMBL" id="JYDV01000097">
    <property type="protein sequence ID" value="KRZ34662.1"/>
    <property type="molecule type" value="Genomic_DNA"/>
</dbReference>
<gene>
    <name evidence="1" type="ORF">T4A_9559</name>
    <name evidence="2" type="ORF">T4B_10343</name>
    <name evidence="4" type="ORF">T4C_13884</name>
    <name evidence="3" type="ORF">T4C_842</name>
</gene>
<protein>
    <submittedName>
        <fullName evidence="1">Uncharacterized protein</fullName>
    </submittedName>
</protein>
<evidence type="ECO:0000313" key="4">
    <source>
        <dbReference type="EMBL" id="KRZ34662.1"/>
    </source>
</evidence>
<dbReference type="EMBL" id="JYDR01000215">
    <property type="protein sequence ID" value="KRY65349.1"/>
    <property type="molecule type" value="Genomic_DNA"/>
</dbReference>
<evidence type="ECO:0000313" key="3">
    <source>
        <dbReference type="EMBL" id="KRZ28785.1"/>
    </source>
</evidence>
<keyword evidence="6" id="KW-1185">Reference proteome</keyword>
<evidence type="ECO:0000313" key="6">
    <source>
        <dbReference type="Proteomes" id="UP000054805"/>
    </source>
</evidence>